<keyword evidence="1" id="KW-0067">ATP-binding</keyword>
<dbReference type="GO" id="GO:0016874">
    <property type="term" value="F:ligase activity"/>
    <property type="evidence" value="ECO:0007669"/>
    <property type="project" value="UniProtKB-KW"/>
</dbReference>
<keyword evidence="1" id="KW-0547">Nucleotide-binding</keyword>
<protein>
    <submittedName>
        <fullName evidence="3">Carboxylate--amine ligase</fullName>
    </submittedName>
</protein>
<organism evidence="3 4">
    <name type="scientific">Macrococcus bovicus</name>
    <dbReference type="NCBI Taxonomy" id="69968"/>
    <lineage>
        <taxon>Bacteria</taxon>
        <taxon>Bacillati</taxon>
        <taxon>Bacillota</taxon>
        <taxon>Bacilli</taxon>
        <taxon>Bacillales</taxon>
        <taxon>Staphylococcaceae</taxon>
        <taxon>Macrococcus</taxon>
    </lineage>
</organism>
<dbReference type="Gene3D" id="3.30.470.20">
    <property type="entry name" value="ATP-grasp fold, B domain"/>
    <property type="match status" value="1"/>
</dbReference>
<dbReference type="PROSITE" id="PS00867">
    <property type="entry name" value="CPSASE_2"/>
    <property type="match status" value="1"/>
</dbReference>
<dbReference type="EMBL" id="SCWF01000009">
    <property type="protein sequence ID" value="TDM13616.1"/>
    <property type="molecule type" value="Genomic_DNA"/>
</dbReference>
<evidence type="ECO:0000259" key="2">
    <source>
        <dbReference type="PROSITE" id="PS50975"/>
    </source>
</evidence>
<dbReference type="InterPro" id="IPR011761">
    <property type="entry name" value="ATP-grasp"/>
</dbReference>
<dbReference type="SUPFAM" id="SSF56059">
    <property type="entry name" value="Glutathione synthetase ATP-binding domain-like"/>
    <property type="match status" value="1"/>
</dbReference>
<dbReference type="OrthoDB" id="5420347at2"/>
<dbReference type="RefSeq" id="WP_133452140.1">
    <property type="nucleotide sequence ID" value="NZ_SCWF01000009.1"/>
</dbReference>
<proteinExistence type="predicted"/>
<dbReference type="PROSITE" id="PS50975">
    <property type="entry name" value="ATP_GRASP"/>
    <property type="match status" value="1"/>
</dbReference>
<reference evidence="3 4" key="1">
    <citation type="submission" date="2019-01" db="EMBL/GenBank/DDBJ databases">
        <title>Draft genome sequences of the type strains of six Macrococcus species.</title>
        <authorList>
            <person name="Mazhar S."/>
            <person name="Altermann E."/>
            <person name="Hill C."/>
            <person name="Mcauliffe O."/>
        </authorList>
    </citation>
    <scope>NUCLEOTIDE SEQUENCE [LARGE SCALE GENOMIC DNA]</scope>
    <source>
        <strain evidence="3 4">ATCC 51825</strain>
    </source>
</reference>
<sequence length="405" mass="47569">MVNTEFTPVIIGANIHAYAAAAAFHEDYHQKSIILAAGKLAFTEFSSLVRDYVTDADLYQDEVFVQTLNQLAEKYNGQKLLLVPTTDEYVKLLVKNSVLLDDRFILNFPSQTLFDQFYYKKHFYQLCEQYGLDIPKTFTIDCRELTTFHEEVMFPVIIKVNDGTAYFDLHFTGKQKIYRLSSYEEVNQTIQLLYDNGYRKDLILQEYIEGSDQELWDMVYYSDRNGKGQVVTLAQVLSQEPQLTAVGNYTALITRYQKELMDKVVHMMEETGYKGFANFDLKYDARDGKYKFLEVNLRTGRSSSYIRASGYSIARCYVEDLVEHKSHPLVYLDKKMIFTVIPPTLMLQGIRNLKLKQEVRQLIQAKETFDPLKYKKDRSLKRKIYLKLRDLNYYKKYSNRKWEQS</sequence>
<keyword evidence="4" id="KW-1185">Reference proteome</keyword>
<dbReference type="InterPro" id="IPR005479">
    <property type="entry name" value="CPAse_ATP-bd"/>
</dbReference>
<evidence type="ECO:0000313" key="3">
    <source>
        <dbReference type="EMBL" id="TDM13616.1"/>
    </source>
</evidence>
<dbReference type="AlphaFoldDB" id="A0A4V3BFK6"/>
<gene>
    <name evidence="3" type="ORF">ERX55_08465</name>
</gene>
<evidence type="ECO:0000256" key="1">
    <source>
        <dbReference type="PROSITE-ProRule" id="PRU00409"/>
    </source>
</evidence>
<name>A0A4V3BFK6_9STAP</name>
<keyword evidence="3" id="KW-0436">Ligase</keyword>
<dbReference type="GO" id="GO:0046872">
    <property type="term" value="F:metal ion binding"/>
    <property type="evidence" value="ECO:0007669"/>
    <property type="project" value="InterPro"/>
</dbReference>
<dbReference type="GO" id="GO:0005524">
    <property type="term" value="F:ATP binding"/>
    <property type="evidence" value="ECO:0007669"/>
    <property type="project" value="UniProtKB-UniRule"/>
</dbReference>
<evidence type="ECO:0000313" key="4">
    <source>
        <dbReference type="Proteomes" id="UP000294843"/>
    </source>
</evidence>
<comment type="caution">
    <text evidence="3">The sequence shown here is derived from an EMBL/GenBank/DDBJ whole genome shotgun (WGS) entry which is preliminary data.</text>
</comment>
<accession>A0A4V3BFK6</accession>
<dbReference type="Proteomes" id="UP000294843">
    <property type="component" value="Unassembled WGS sequence"/>
</dbReference>
<feature type="domain" description="ATP-grasp" evidence="2">
    <location>
        <begin position="124"/>
        <end position="322"/>
    </location>
</feature>